<feature type="transmembrane region" description="Helical" evidence="5">
    <location>
        <begin position="188"/>
        <end position="211"/>
    </location>
</feature>
<dbReference type="InterPro" id="IPR001680">
    <property type="entry name" value="WD40_rpt"/>
</dbReference>
<evidence type="ECO:0000313" key="8">
    <source>
        <dbReference type="Proteomes" id="UP000053244"/>
    </source>
</evidence>
<evidence type="ECO:0000256" key="2">
    <source>
        <dbReference type="ARBA" id="ARBA00022737"/>
    </source>
</evidence>
<feature type="repeat" description="WD" evidence="3">
    <location>
        <begin position="855"/>
        <end position="896"/>
    </location>
</feature>
<feature type="repeat" description="WD" evidence="3">
    <location>
        <begin position="955"/>
        <end position="987"/>
    </location>
</feature>
<dbReference type="SMART" id="SM00255">
    <property type="entry name" value="TIR"/>
    <property type="match status" value="1"/>
</dbReference>
<name>A0A117ML10_9ACTN</name>
<dbReference type="PANTHER" id="PTHR19848">
    <property type="entry name" value="WD40 REPEAT PROTEIN"/>
    <property type="match status" value="1"/>
</dbReference>
<dbReference type="PROSITE" id="PS00678">
    <property type="entry name" value="WD_REPEATS_1"/>
    <property type="match status" value="3"/>
</dbReference>
<dbReference type="InterPro" id="IPR035897">
    <property type="entry name" value="Toll_tir_struct_dom_sf"/>
</dbReference>
<dbReference type="PROSITE" id="PS50294">
    <property type="entry name" value="WD_REPEATS_REGION"/>
    <property type="match status" value="2"/>
</dbReference>
<protein>
    <recommendedName>
        <fullName evidence="6">TIR domain-containing protein</fullName>
    </recommendedName>
</protein>
<dbReference type="InterPro" id="IPR019775">
    <property type="entry name" value="WD40_repeat_CS"/>
</dbReference>
<dbReference type="EMBL" id="LLZH01000335">
    <property type="protein sequence ID" value="KUL22991.1"/>
    <property type="molecule type" value="Genomic_DNA"/>
</dbReference>
<evidence type="ECO:0000313" key="7">
    <source>
        <dbReference type="EMBL" id="KUL22991.1"/>
    </source>
</evidence>
<dbReference type="InterPro" id="IPR015943">
    <property type="entry name" value="WD40/YVTN_repeat-like_dom_sf"/>
</dbReference>
<organism evidence="7 8">
    <name type="scientific">Actinoplanes awajinensis subsp. mycoplanecinus</name>
    <dbReference type="NCBI Taxonomy" id="135947"/>
    <lineage>
        <taxon>Bacteria</taxon>
        <taxon>Bacillati</taxon>
        <taxon>Actinomycetota</taxon>
        <taxon>Actinomycetes</taxon>
        <taxon>Micromonosporales</taxon>
        <taxon>Micromonosporaceae</taxon>
        <taxon>Actinoplanes</taxon>
    </lineage>
</organism>
<keyword evidence="5" id="KW-1133">Transmembrane helix</keyword>
<keyword evidence="2" id="KW-0677">Repeat</keyword>
<dbReference type="GO" id="GO:0007165">
    <property type="term" value="P:signal transduction"/>
    <property type="evidence" value="ECO:0007669"/>
    <property type="project" value="InterPro"/>
</dbReference>
<dbReference type="OrthoDB" id="134501at2"/>
<dbReference type="SUPFAM" id="SSF50998">
    <property type="entry name" value="Quinoprotein alcohol dehydrogenase-like"/>
    <property type="match status" value="2"/>
</dbReference>
<dbReference type="RefSeq" id="WP_067706793.1">
    <property type="nucleotide sequence ID" value="NZ_LLZH01000335.1"/>
</dbReference>
<dbReference type="Gene3D" id="3.40.50.10140">
    <property type="entry name" value="Toll/interleukin-1 receptor homology (TIR) domain"/>
    <property type="match status" value="1"/>
</dbReference>
<dbReference type="Pfam" id="PF13676">
    <property type="entry name" value="TIR_2"/>
    <property type="match status" value="1"/>
</dbReference>
<feature type="region of interest" description="Disordered" evidence="4">
    <location>
        <begin position="228"/>
        <end position="269"/>
    </location>
</feature>
<dbReference type="PROSITE" id="PS50082">
    <property type="entry name" value="WD_REPEATS_2"/>
    <property type="match status" value="4"/>
</dbReference>
<dbReference type="Gene3D" id="2.130.10.10">
    <property type="entry name" value="YVTN repeat-like/Quinoprotein amine dehydrogenase"/>
    <property type="match status" value="4"/>
</dbReference>
<evidence type="ECO:0000259" key="6">
    <source>
        <dbReference type="SMART" id="SM00255"/>
    </source>
</evidence>
<comment type="caution">
    <text evidence="7">The sequence shown here is derived from an EMBL/GenBank/DDBJ whole genome shotgun (WGS) entry which is preliminary data.</text>
</comment>
<sequence length="1113" mass="118882">MPFDGFISYSHAADGRLAPAVQRGLHRLARPWHRRRALWIFRDQTGLAVTPKLWSSIQEALDGSNHFVLLASPEAARSPWVNREIEHWLATKSADQILPVVTDGDWFWDAGAGDFTAGSTAVPAALRGVFTEEPLFLDLRWARDDLHLSLQHVRFRDAIAQLAAPMHGVSKDELEGEDVRQHRRVRRLGVVAVSMLVLLTLVTSLTGMVAVRNADRANAAVVEADRQEQVATQQRTTAERATEESQRQQENARVQEARAQTAKEETGRQTLLAGEQQALAEEAAAEAEREQDAAERYRATAARQKANAERQQKLARGAGEEAQRQRAEADREKASAQRQQELADQASARATEQKKLAAKYHAQARKAEEERKRQEKLAREAADEARRQREAAAKQQRAEISRRLMVRARAMIVDDPKKALMLGVAAQRLNPEPQTLEQLSHLVMSTHYAGALTGVTTVVPVTGQVVATADTGGTVSLWDGTDPAEPVRLATVPAGATADTTLATAPDGHTLAVVNGGAEVALWNVTDPAHPARRAPITDAAGITTVTFSPDGHTAAASTRDKNTVLWDLTGTAPAPLATLPAAYPLQFGPDGRTAVTSGAVVRVWDLTDPAHPVPGAELAVAFGNPITDAAIAFSPKVPVVAVEQDGDYVGLWDLSEPATPHPGLSKLAATGDAHLSAMAFGPDGLTLALADSDGRTALWTIGDDDAFPWFSTQLATLNTADGAVGSLAFSADGRTLTTVGTARRTATLWSTKGRFAKEPVATLPWPLPGRVVGLEFGPDNRSLLAAGRQGPAVPWDLTDPAAPVQGATVPLLGSTVDGITLSPDGRTLAVTGVNKTVTLLDMTRPDAPALLSTLDDGGDLVYTVTFSPDSRTLAVGRRDGKTTLWDVTDREKPVSRTVLALRKTLTTIAFAPDGRTMAAGEGYNVSLWDVTNLAAPARLTSIPLKDWISFTANTLVFSPDGRTLAAGADDATVLLWDVADPAQPRQVAALTGHTNAVLWVAFTPDGRSLASASIDDTIMLWDIAEMSDPVPYATIKTPDLQSYNVALSRDGRTIAAGGTFGAPSKNVTLWDVRVPADLAADPAGNACLVSGRGLTADEWKSYVPELPHQSTC</sequence>
<feature type="region of interest" description="Disordered" evidence="4">
    <location>
        <begin position="282"/>
        <end position="398"/>
    </location>
</feature>
<keyword evidence="5" id="KW-0472">Membrane</keyword>
<feature type="compositionally biased region" description="Basic and acidic residues" evidence="4">
    <location>
        <begin position="365"/>
        <end position="398"/>
    </location>
</feature>
<evidence type="ECO:0000256" key="4">
    <source>
        <dbReference type="SAM" id="MobiDB-lite"/>
    </source>
</evidence>
<dbReference type="SUPFAM" id="SSF52200">
    <property type="entry name" value="Toll/Interleukin receptor TIR domain"/>
    <property type="match status" value="1"/>
</dbReference>
<accession>A0A117ML10</accession>
<dbReference type="InterPro" id="IPR011047">
    <property type="entry name" value="Quinoprotein_ADH-like_sf"/>
</dbReference>
<dbReference type="InterPro" id="IPR000157">
    <property type="entry name" value="TIR_dom"/>
</dbReference>
<dbReference type="Pfam" id="PF00400">
    <property type="entry name" value="WD40"/>
    <property type="match status" value="4"/>
</dbReference>
<evidence type="ECO:0000256" key="5">
    <source>
        <dbReference type="SAM" id="Phobius"/>
    </source>
</evidence>
<keyword evidence="5" id="KW-0812">Transmembrane</keyword>
<gene>
    <name evidence="7" type="ORF">ADL15_47140</name>
</gene>
<feature type="compositionally biased region" description="Basic and acidic residues" evidence="4">
    <location>
        <begin position="306"/>
        <end position="335"/>
    </location>
</feature>
<dbReference type="Proteomes" id="UP000053244">
    <property type="component" value="Unassembled WGS sequence"/>
</dbReference>
<proteinExistence type="predicted"/>
<dbReference type="AlphaFoldDB" id="A0A117ML10"/>
<dbReference type="PANTHER" id="PTHR19848:SF8">
    <property type="entry name" value="F-BOX AND WD REPEAT DOMAIN CONTAINING 7"/>
    <property type="match status" value="1"/>
</dbReference>
<reference evidence="7 8" key="1">
    <citation type="submission" date="2015-10" db="EMBL/GenBank/DDBJ databases">
        <authorList>
            <person name="Gilbert D.G."/>
        </authorList>
    </citation>
    <scope>NUCLEOTIDE SEQUENCE [LARGE SCALE GENOMIC DNA]</scope>
    <source>
        <strain evidence="7 8">NRRL B-16712</strain>
    </source>
</reference>
<feature type="compositionally biased region" description="Basic and acidic residues" evidence="4">
    <location>
        <begin position="286"/>
        <end position="298"/>
    </location>
</feature>
<keyword evidence="1 3" id="KW-0853">WD repeat</keyword>
<evidence type="ECO:0000256" key="1">
    <source>
        <dbReference type="ARBA" id="ARBA00022574"/>
    </source>
</evidence>
<evidence type="ECO:0000256" key="3">
    <source>
        <dbReference type="PROSITE-ProRule" id="PRU00221"/>
    </source>
</evidence>
<dbReference type="CDD" id="cd06503">
    <property type="entry name" value="ATP-synt_Fo_b"/>
    <property type="match status" value="1"/>
</dbReference>
<feature type="domain" description="TIR" evidence="6">
    <location>
        <begin position="2"/>
        <end position="146"/>
    </location>
</feature>
<feature type="compositionally biased region" description="Basic and acidic residues" evidence="4">
    <location>
        <begin position="253"/>
        <end position="267"/>
    </location>
</feature>
<keyword evidence="8" id="KW-1185">Reference proteome</keyword>
<feature type="repeat" description="WD" evidence="3">
    <location>
        <begin position="991"/>
        <end position="1024"/>
    </location>
</feature>
<feature type="repeat" description="WD" evidence="3">
    <location>
        <begin position="543"/>
        <end position="569"/>
    </location>
</feature>
<dbReference type="SMART" id="SM00320">
    <property type="entry name" value="WD40"/>
    <property type="match status" value="13"/>
</dbReference>
<feature type="compositionally biased region" description="Basic and acidic residues" evidence="4">
    <location>
        <begin position="237"/>
        <end position="247"/>
    </location>
</feature>